<evidence type="ECO:0000256" key="1">
    <source>
        <dbReference type="ARBA" id="ARBA00023015"/>
    </source>
</evidence>
<evidence type="ECO:0000256" key="3">
    <source>
        <dbReference type="ARBA" id="ARBA00023163"/>
    </source>
</evidence>
<feature type="domain" description="HTH tetR-type" evidence="5">
    <location>
        <begin position="38"/>
        <end position="98"/>
    </location>
</feature>
<accession>A0A3D0WAJ3</accession>
<dbReference type="Gene3D" id="1.10.357.10">
    <property type="entry name" value="Tetracycline Repressor, domain 2"/>
    <property type="match status" value="1"/>
</dbReference>
<dbReference type="InterPro" id="IPR001647">
    <property type="entry name" value="HTH_TetR"/>
</dbReference>
<dbReference type="Proteomes" id="UP000262699">
    <property type="component" value="Unassembled WGS sequence"/>
</dbReference>
<dbReference type="AlphaFoldDB" id="A0A3D0WAJ3"/>
<dbReference type="Gene3D" id="1.10.10.60">
    <property type="entry name" value="Homeodomain-like"/>
    <property type="match status" value="1"/>
</dbReference>
<dbReference type="Pfam" id="PF00440">
    <property type="entry name" value="TetR_N"/>
    <property type="match status" value="1"/>
</dbReference>
<sequence>MRPLLFEARHVKAIELVEAAGGCAGLRTRAGPGRPRDPSKNDAILSAARESFLEKGFHASTIEDIAARAGVSKVTLYNRFGDKEALFDEMVRGEVGRMNALFEPSVDGPMALADRLTAIGTALLEMLFEPDHVRFDRLISGEIAQSPKLAKRFFEAAPGKCRGALAAIIDEAAARGEVSVDDSELAAEDLTALWKGFCDFQLKLGLIERPPHDAIVARAARGTEVFLRAYAPVPQGG</sequence>
<dbReference type="Pfam" id="PF14246">
    <property type="entry name" value="TetR_C_7"/>
    <property type="match status" value="1"/>
</dbReference>
<keyword evidence="1" id="KW-0805">Transcription regulation</keyword>
<dbReference type="InterPro" id="IPR036271">
    <property type="entry name" value="Tet_transcr_reg_TetR-rel_C_sf"/>
</dbReference>
<evidence type="ECO:0000256" key="4">
    <source>
        <dbReference type="PROSITE-ProRule" id="PRU00335"/>
    </source>
</evidence>
<keyword evidence="2 4" id="KW-0238">DNA-binding</keyword>
<dbReference type="FunFam" id="1.10.10.60:FF:000141">
    <property type="entry name" value="TetR family transcriptional regulator"/>
    <property type="match status" value="1"/>
</dbReference>
<dbReference type="PROSITE" id="PS50977">
    <property type="entry name" value="HTH_TETR_2"/>
    <property type="match status" value="1"/>
</dbReference>
<keyword evidence="3" id="KW-0804">Transcription</keyword>
<name>A0A3D0WAJ3_9SPHN</name>
<protein>
    <submittedName>
        <fullName evidence="6">Transcriptional regulator</fullName>
    </submittedName>
</protein>
<feature type="DNA-binding region" description="H-T-H motif" evidence="4">
    <location>
        <begin position="61"/>
        <end position="80"/>
    </location>
</feature>
<comment type="caution">
    <text evidence="6">The sequence shown here is derived from an EMBL/GenBank/DDBJ whole genome shotgun (WGS) entry which is preliminary data.</text>
</comment>
<dbReference type="SUPFAM" id="SSF46689">
    <property type="entry name" value="Homeodomain-like"/>
    <property type="match status" value="1"/>
</dbReference>
<dbReference type="GO" id="GO:0000976">
    <property type="term" value="F:transcription cis-regulatory region binding"/>
    <property type="evidence" value="ECO:0007669"/>
    <property type="project" value="TreeGrafter"/>
</dbReference>
<gene>
    <name evidence="6" type="ORF">DEP91_06215</name>
</gene>
<dbReference type="EMBL" id="DOYJ01000174">
    <property type="protein sequence ID" value="HCB75755.1"/>
    <property type="molecule type" value="Genomic_DNA"/>
</dbReference>
<dbReference type="PRINTS" id="PR00455">
    <property type="entry name" value="HTHTETR"/>
</dbReference>
<dbReference type="PANTHER" id="PTHR30055:SF146">
    <property type="entry name" value="HTH-TYPE TRANSCRIPTIONAL DUAL REGULATOR CECR"/>
    <property type="match status" value="1"/>
</dbReference>
<dbReference type="SUPFAM" id="SSF48498">
    <property type="entry name" value="Tetracyclin repressor-like, C-terminal domain"/>
    <property type="match status" value="1"/>
</dbReference>
<evidence type="ECO:0000313" key="7">
    <source>
        <dbReference type="Proteomes" id="UP000262699"/>
    </source>
</evidence>
<organism evidence="6 7">
    <name type="scientific">Sphingomonas bacterium</name>
    <dbReference type="NCBI Taxonomy" id="1895847"/>
    <lineage>
        <taxon>Bacteria</taxon>
        <taxon>Pseudomonadati</taxon>
        <taxon>Pseudomonadota</taxon>
        <taxon>Alphaproteobacteria</taxon>
        <taxon>Sphingomonadales</taxon>
        <taxon>Sphingomonadaceae</taxon>
        <taxon>Sphingomonas</taxon>
    </lineage>
</organism>
<evidence type="ECO:0000313" key="6">
    <source>
        <dbReference type="EMBL" id="HCB75755.1"/>
    </source>
</evidence>
<dbReference type="GO" id="GO:0003700">
    <property type="term" value="F:DNA-binding transcription factor activity"/>
    <property type="evidence" value="ECO:0007669"/>
    <property type="project" value="TreeGrafter"/>
</dbReference>
<dbReference type="PANTHER" id="PTHR30055">
    <property type="entry name" value="HTH-TYPE TRANSCRIPTIONAL REGULATOR RUTR"/>
    <property type="match status" value="1"/>
</dbReference>
<reference evidence="6 7" key="1">
    <citation type="journal article" date="2018" name="Nat. Biotechnol.">
        <title>A standardized bacterial taxonomy based on genome phylogeny substantially revises the tree of life.</title>
        <authorList>
            <person name="Parks D.H."/>
            <person name="Chuvochina M."/>
            <person name="Waite D.W."/>
            <person name="Rinke C."/>
            <person name="Skarshewski A."/>
            <person name="Chaumeil P.A."/>
            <person name="Hugenholtz P."/>
        </authorList>
    </citation>
    <scope>NUCLEOTIDE SEQUENCE [LARGE SCALE GENOMIC DNA]</scope>
    <source>
        <strain evidence="6">UBA9015</strain>
    </source>
</reference>
<dbReference type="InterPro" id="IPR050109">
    <property type="entry name" value="HTH-type_TetR-like_transc_reg"/>
</dbReference>
<evidence type="ECO:0000256" key="2">
    <source>
        <dbReference type="ARBA" id="ARBA00023125"/>
    </source>
</evidence>
<proteinExistence type="predicted"/>
<dbReference type="InterPro" id="IPR039536">
    <property type="entry name" value="TetR_C_Proteobacteria"/>
</dbReference>
<dbReference type="InterPro" id="IPR009057">
    <property type="entry name" value="Homeodomain-like_sf"/>
</dbReference>
<evidence type="ECO:0000259" key="5">
    <source>
        <dbReference type="PROSITE" id="PS50977"/>
    </source>
</evidence>